<feature type="transmembrane region" description="Helical" evidence="9">
    <location>
        <begin position="142"/>
        <end position="165"/>
    </location>
</feature>
<keyword evidence="8" id="KW-0807">Transducer</keyword>
<dbReference type="FunFam" id="1.20.1070.10:FF:000001">
    <property type="entry name" value="Olfactory receptor"/>
    <property type="match status" value="1"/>
</dbReference>
<evidence type="ECO:0000313" key="11">
    <source>
        <dbReference type="Proteomes" id="UP000515159"/>
    </source>
</evidence>
<reference evidence="12" key="1">
    <citation type="submission" date="2025-08" db="UniProtKB">
        <authorList>
            <consortium name="RefSeq"/>
        </authorList>
    </citation>
    <scope>IDENTIFICATION</scope>
</reference>
<dbReference type="InterPro" id="IPR000725">
    <property type="entry name" value="Olfact_rcpt"/>
</dbReference>
<evidence type="ECO:0000256" key="1">
    <source>
        <dbReference type="ARBA" id="ARBA00004651"/>
    </source>
</evidence>
<dbReference type="Pfam" id="PF13853">
    <property type="entry name" value="7tm_4"/>
    <property type="match status" value="1"/>
</dbReference>
<keyword evidence="6 9" id="KW-1133">Transmembrane helix</keyword>
<name>A0A6P8PDD0_GEOSA</name>
<organism evidence="11 12">
    <name type="scientific">Geotrypetes seraphini</name>
    <name type="common">Gaboon caecilian</name>
    <name type="synonym">Caecilia seraphini</name>
    <dbReference type="NCBI Taxonomy" id="260995"/>
    <lineage>
        <taxon>Eukaryota</taxon>
        <taxon>Metazoa</taxon>
        <taxon>Chordata</taxon>
        <taxon>Craniata</taxon>
        <taxon>Vertebrata</taxon>
        <taxon>Euteleostomi</taxon>
        <taxon>Amphibia</taxon>
        <taxon>Gymnophiona</taxon>
        <taxon>Geotrypetes</taxon>
    </lineage>
</organism>
<gene>
    <name evidence="12" type="primary">LOC117349627</name>
</gene>
<dbReference type="PANTHER" id="PTHR26453">
    <property type="entry name" value="OLFACTORY RECEPTOR"/>
    <property type="match status" value="1"/>
</dbReference>
<dbReference type="InterPro" id="IPR000276">
    <property type="entry name" value="GPCR_Rhodpsn"/>
</dbReference>
<keyword evidence="7 9" id="KW-0472">Membrane</keyword>
<feature type="transmembrane region" description="Helical" evidence="9">
    <location>
        <begin position="272"/>
        <end position="291"/>
    </location>
</feature>
<dbReference type="InterPro" id="IPR017452">
    <property type="entry name" value="GPCR_Rhodpsn_7TM"/>
</dbReference>
<dbReference type="OrthoDB" id="9885595at2759"/>
<feature type="transmembrane region" description="Helical" evidence="9">
    <location>
        <begin position="201"/>
        <end position="222"/>
    </location>
</feature>
<keyword evidence="4 9" id="KW-0812">Transmembrane</keyword>
<dbReference type="PROSITE" id="PS50262">
    <property type="entry name" value="G_PROTEIN_RECEP_F1_2"/>
    <property type="match status" value="1"/>
</dbReference>
<dbReference type="InParanoid" id="A0A6P8PDD0"/>
<accession>A0A6P8PDD0</accession>
<keyword evidence="11" id="KW-1185">Reference proteome</keyword>
<evidence type="ECO:0000256" key="3">
    <source>
        <dbReference type="ARBA" id="ARBA00022606"/>
    </source>
</evidence>
<evidence type="ECO:0000256" key="9">
    <source>
        <dbReference type="SAM" id="Phobius"/>
    </source>
</evidence>
<keyword evidence="3" id="KW-0716">Sensory transduction</keyword>
<dbReference type="Gene3D" id="1.20.1070.10">
    <property type="entry name" value="Rhodopsin 7-helix transmembrane proteins"/>
    <property type="match status" value="1"/>
</dbReference>
<dbReference type="SUPFAM" id="SSF81321">
    <property type="entry name" value="Family A G protein-coupled receptor-like"/>
    <property type="match status" value="1"/>
</dbReference>
<dbReference type="AlphaFoldDB" id="A0A6P8PDD0"/>
<comment type="subcellular location">
    <subcellularLocation>
        <location evidence="1">Cell membrane</location>
        <topology evidence="1">Multi-pass membrane protein</topology>
    </subcellularLocation>
</comment>
<feature type="transmembrane region" description="Helical" evidence="9">
    <location>
        <begin position="100"/>
        <end position="121"/>
    </location>
</feature>
<dbReference type="CDD" id="cd15225">
    <property type="entry name" value="7tmA_OR10A-like"/>
    <property type="match status" value="1"/>
</dbReference>
<evidence type="ECO:0000256" key="2">
    <source>
        <dbReference type="ARBA" id="ARBA00022475"/>
    </source>
</evidence>
<sequence length="313" mass="36020">MVLENQTLITGFILLGFSDLSQQVQQFLFVMLFIFYILAVMGNLVVFTILMMDPILHTPMFFFLRNLSFLEICFTTVTIPRTLANFLLEDRSISFLGCSLQMYFAFFFGSEEGVLLGIMAYDRYVAICNPLRYSFLMSNKRCIYLAVGSWMMCLVLQFGQITFILSLPFCRSKVIHHFFCDITPVLKLSCTDTYLNDIVRFATSVVFLLLPFLIILSSYIYIMSTVLKMNSKDGRNKAFSTCASHLTAVTLFYGTTMLVYLQPSVGYADERIFAVIYCLVNPMLNPLIYSLRSKEVKGALRRRTLKIMSRFRL</sequence>
<feature type="transmembrane region" description="Helical" evidence="9">
    <location>
        <begin position="62"/>
        <end position="80"/>
    </location>
</feature>
<evidence type="ECO:0000313" key="12">
    <source>
        <dbReference type="RefSeq" id="XP_033779110.1"/>
    </source>
</evidence>
<feature type="domain" description="G-protein coupled receptors family 1 profile" evidence="10">
    <location>
        <begin position="42"/>
        <end position="289"/>
    </location>
</feature>
<dbReference type="GeneID" id="117349627"/>
<dbReference type="PRINTS" id="PR00245">
    <property type="entry name" value="OLFACTORYR"/>
</dbReference>
<evidence type="ECO:0000256" key="8">
    <source>
        <dbReference type="ARBA" id="ARBA00023224"/>
    </source>
</evidence>
<feature type="transmembrane region" description="Helical" evidence="9">
    <location>
        <begin position="242"/>
        <end position="260"/>
    </location>
</feature>
<dbReference type="KEGG" id="gsh:117349627"/>
<dbReference type="GO" id="GO:0004984">
    <property type="term" value="F:olfactory receptor activity"/>
    <property type="evidence" value="ECO:0007669"/>
    <property type="project" value="InterPro"/>
</dbReference>
<protein>
    <submittedName>
        <fullName evidence="12">Olfactory receptor 10A7-like</fullName>
    </submittedName>
</protein>
<feature type="transmembrane region" description="Helical" evidence="9">
    <location>
        <begin position="27"/>
        <end position="50"/>
    </location>
</feature>
<evidence type="ECO:0000259" key="10">
    <source>
        <dbReference type="PROSITE" id="PS50262"/>
    </source>
</evidence>
<evidence type="ECO:0000256" key="5">
    <source>
        <dbReference type="ARBA" id="ARBA00022725"/>
    </source>
</evidence>
<dbReference type="RefSeq" id="XP_033779110.1">
    <property type="nucleotide sequence ID" value="XM_033923219.1"/>
</dbReference>
<dbReference type="GO" id="GO:0005886">
    <property type="term" value="C:plasma membrane"/>
    <property type="evidence" value="ECO:0007669"/>
    <property type="project" value="UniProtKB-SubCell"/>
</dbReference>
<keyword evidence="5" id="KW-0552">Olfaction</keyword>
<proteinExistence type="predicted"/>
<dbReference type="GO" id="GO:0004930">
    <property type="term" value="F:G protein-coupled receptor activity"/>
    <property type="evidence" value="ECO:0007669"/>
    <property type="project" value="InterPro"/>
</dbReference>
<dbReference type="Proteomes" id="UP000515159">
    <property type="component" value="Chromosome 16"/>
</dbReference>
<evidence type="ECO:0000256" key="6">
    <source>
        <dbReference type="ARBA" id="ARBA00022989"/>
    </source>
</evidence>
<keyword evidence="2" id="KW-1003">Cell membrane</keyword>
<evidence type="ECO:0000256" key="7">
    <source>
        <dbReference type="ARBA" id="ARBA00023136"/>
    </source>
</evidence>
<evidence type="ECO:0000256" key="4">
    <source>
        <dbReference type="ARBA" id="ARBA00022692"/>
    </source>
</evidence>
<dbReference type="PRINTS" id="PR00237">
    <property type="entry name" value="GPCRRHODOPSN"/>
</dbReference>